<dbReference type="AlphaFoldDB" id="A0A090BVR2"/>
<evidence type="ECO:0000256" key="1">
    <source>
        <dbReference type="ARBA" id="ARBA00023125"/>
    </source>
</evidence>
<feature type="coiled-coil region" evidence="2">
    <location>
        <begin position="91"/>
        <end position="125"/>
    </location>
</feature>
<evidence type="ECO:0000313" key="5">
    <source>
        <dbReference type="Proteomes" id="UP000031623"/>
    </source>
</evidence>
<dbReference type="HOGENOM" id="CLU_066192_15_0_6"/>
<keyword evidence="5" id="KW-1185">Reference proteome</keyword>
<protein>
    <submittedName>
        <fullName evidence="4">Transcription factor, MBF1</fullName>
    </submittedName>
</protein>
<evidence type="ECO:0000256" key="2">
    <source>
        <dbReference type="SAM" id="Coils"/>
    </source>
</evidence>
<keyword evidence="2" id="KW-0175">Coiled coil</keyword>
<accession>A0A090BVR2</accession>
<dbReference type="InterPro" id="IPR010982">
    <property type="entry name" value="Lambda_DNA-bd_dom_sf"/>
</dbReference>
<evidence type="ECO:0000313" key="4">
    <source>
        <dbReference type="EMBL" id="BAP57301.1"/>
    </source>
</evidence>
<dbReference type="PANTHER" id="PTHR46558">
    <property type="entry name" value="TRACRIPTIONAL REGULATORY PROTEIN-RELATED-RELATED"/>
    <property type="match status" value="1"/>
</dbReference>
<dbReference type="OrthoDB" id="5678656at2"/>
<dbReference type="SMART" id="SM00530">
    <property type="entry name" value="HTH_XRE"/>
    <property type="match status" value="1"/>
</dbReference>
<dbReference type="Proteomes" id="UP000031623">
    <property type="component" value="Chromosome"/>
</dbReference>
<dbReference type="InterPro" id="IPR001387">
    <property type="entry name" value="Cro/C1-type_HTH"/>
</dbReference>
<evidence type="ECO:0000259" key="3">
    <source>
        <dbReference type="PROSITE" id="PS50943"/>
    </source>
</evidence>
<dbReference type="EMBL" id="AP014633">
    <property type="protein sequence ID" value="BAP57301.1"/>
    <property type="molecule type" value="Genomic_DNA"/>
</dbReference>
<dbReference type="KEGG" id="tig:THII_3004"/>
<gene>
    <name evidence="4" type="ORF">THII_3004</name>
</gene>
<dbReference type="Gene3D" id="1.10.260.40">
    <property type="entry name" value="lambda repressor-like DNA-binding domains"/>
    <property type="match status" value="1"/>
</dbReference>
<organism evidence="4 5">
    <name type="scientific">Thioploca ingrica</name>
    <dbReference type="NCBI Taxonomy" id="40754"/>
    <lineage>
        <taxon>Bacteria</taxon>
        <taxon>Pseudomonadati</taxon>
        <taxon>Pseudomonadota</taxon>
        <taxon>Gammaproteobacteria</taxon>
        <taxon>Thiotrichales</taxon>
        <taxon>Thiotrichaceae</taxon>
        <taxon>Thioploca</taxon>
    </lineage>
</organism>
<dbReference type="CDD" id="cd00093">
    <property type="entry name" value="HTH_XRE"/>
    <property type="match status" value="1"/>
</dbReference>
<keyword evidence="1" id="KW-0238">DNA-binding</keyword>
<dbReference type="PROSITE" id="PS50943">
    <property type="entry name" value="HTH_CROC1"/>
    <property type="match status" value="1"/>
</dbReference>
<reference evidence="4 5" key="1">
    <citation type="journal article" date="2014" name="ISME J.">
        <title>Ecophysiology of Thioploca ingrica as revealed by the complete genome sequence supplemented with proteomic evidence.</title>
        <authorList>
            <person name="Kojima H."/>
            <person name="Ogura Y."/>
            <person name="Yamamoto N."/>
            <person name="Togashi T."/>
            <person name="Mori H."/>
            <person name="Watanabe T."/>
            <person name="Nemoto F."/>
            <person name="Kurokawa K."/>
            <person name="Hayashi T."/>
            <person name="Fukui M."/>
        </authorList>
    </citation>
    <scope>NUCLEOTIDE SEQUENCE [LARGE SCALE GENOMIC DNA]</scope>
</reference>
<proteinExistence type="predicted"/>
<dbReference type="SUPFAM" id="SSF47413">
    <property type="entry name" value="lambda repressor-like DNA-binding domains"/>
    <property type="match status" value="1"/>
</dbReference>
<dbReference type="Pfam" id="PF01381">
    <property type="entry name" value="HTH_3"/>
    <property type="match status" value="1"/>
</dbReference>
<dbReference type="GO" id="GO:0003677">
    <property type="term" value="F:DNA binding"/>
    <property type="evidence" value="ECO:0007669"/>
    <property type="project" value="UniProtKB-KW"/>
</dbReference>
<dbReference type="STRING" id="40754.THII_3004"/>
<dbReference type="PANTHER" id="PTHR46558:SF4">
    <property type="entry name" value="DNA-BIDING PHAGE PROTEIN"/>
    <property type="match status" value="1"/>
</dbReference>
<name>A0A090BVR2_9GAMM</name>
<feature type="domain" description="HTH cro/C1-type" evidence="3">
    <location>
        <begin position="10"/>
        <end position="61"/>
    </location>
</feature>
<sequence length="126" mass="14878">MQLHEKICLLRKVKGWSQEEMADKLQMSVHGYANIERGETDVQLSRLEQISQVLGVELQNLFGMNDRVVFNLTNTSRDQSSQNNFQFLMAQRELEYELEKARLIIEQQNKEIKYLKEIIELMKTQS</sequence>